<evidence type="ECO:0000313" key="3">
    <source>
        <dbReference type="EMBL" id="CAB4729270.1"/>
    </source>
</evidence>
<dbReference type="Gene3D" id="1.20.120.450">
    <property type="entry name" value="dinb family like domain"/>
    <property type="match status" value="1"/>
</dbReference>
<dbReference type="InterPro" id="IPR034660">
    <property type="entry name" value="DinB/YfiT-like"/>
</dbReference>
<feature type="domain" description="Mycothiol-dependent maleylpyruvate isomerase metal-binding" evidence="1">
    <location>
        <begin position="13"/>
        <end position="156"/>
    </location>
</feature>
<protein>
    <submittedName>
        <fullName evidence="4">Unannotated protein</fullName>
    </submittedName>
</protein>
<sequence>MLQHPAAVRAGFEEGSRTLLNTLRSITADQWDRAGALGEWTTRELAAHSLRAFLTIEGYLLGEPKVDRVLADAGEYYSTVLTDPSVHRGVAARGHEAGRQLLDPVGEAEAVIAQTLARVAATADDEPVNTFAGQITLSEYLATRVVEIGVHTLDLQRATGQLMQLHSETSAVVLSVLTQLASPAPLILALTGRRPLPTDFNVLG</sequence>
<proteinExistence type="predicted"/>
<evidence type="ECO:0000313" key="2">
    <source>
        <dbReference type="EMBL" id="CAB4363188.1"/>
    </source>
</evidence>
<name>A0A6J6ZU98_9ZZZZ</name>
<dbReference type="EMBL" id="CAESGF010000004">
    <property type="protein sequence ID" value="CAB4363188.1"/>
    <property type="molecule type" value="Genomic_DNA"/>
</dbReference>
<dbReference type="EMBL" id="CAFBMT010000004">
    <property type="protein sequence ID" value="CAB4921077.1"/>
    <property type="molecule type" value="Genomic_DNA"/>
</dbReference>
<evidence type="ECO:0000313" key="4">
    <source>
        <dbReference type="EMBL" id="CAB4824012.1"/>
    </source>
</evidence>
<accession>A0A6J6ZU98</accession>
<evidence type="ECO:0000313" key="7">
    <source>
        <dbReference type="EMBL" id="CAB4995593.1"/>
    </source>
</evidence>
<dbReference type="Pfam" id="PF11716">
    <property type="entry name" value="MDMPI_N"/>
    <property type="match status" value="1"/>
</dbReference>
<gene>
    <name evidence="3" type="ORF">UFOPK2656_01988</name>
    <name evidence="4" type="ORF">UFOPK3099_01558</name>
    <name evidence="5" type="ORF">UFOPK3267_00005</name>
    <name evidence="6" type="ORF">UFOPK3651_00856</name>
    <name evidence="7" type="ORF">UFOPK3931_01773</name>
    <name evidence="2" type="ORF">UFOPK4189_00969</name>
</gene>
<dbReference type="AlphaFoldDB" id="A0A6J6ZU98"/>
<reference evidence="4" key="1">
    <citation type="submission" date="2020-05" db="EMBL/GenBank/DDBJ databases">
        <authorList>
            <person name="Chiriac C."/>
            <person name="Salcher M."/>
            <person name="Ghai R."/>
            <person name="Kavagutti S V."/>
        </authorList>
    </citation>
    <scope>NUCLEOTIDE SEQUENCE</scope>
</reference>
<dbReference type="InterPro" id="IPR024344">
    <property type="entry name" value="MDMPI_metal-binding"/>
</dbReference>
<dbReference type="EMBL" id="CAFBOL010000046">
    <property type="protein sequence ID" value="CAB4995593.1"/>
    <property type="molecule type" value="Genomic_DNA"/>
</dbReference>
<dbReference type="EMBL" id="CAFAAV010000117">
    <property type="protein sequence ID" value="CAB4824012.1"/>
    <property type="molecule type" value="Genomic_DNA"/>
</dbReference>
<evidence type="ECO:0000313" key="5">
    <source>
        <dbReference type="EMBL" id="CAB4845850.1"/>
    </source>
</evidence>
<organism evidence="4">
    <name type="scientific">freshwater metagenome</name>
    <dbReference type="NCBI Taxonomy" id="449393"/>
    <lineage>
        <taxon>unclassified sequences</taxon>
        <taxon>metagenomes</taxon>
        <taxon>ecological metagenomes</taxon>
    </lineage>
</organism>
<dbReference type="GO" id="GO:0046872">
    <property type="term" value="F:metal ion binding"/>
    <property type="evidence" value="ECO:0007669"/>
    <property type="project" value="InterPro"/>
</dbReference>
<dbReference type="SUPFAM" id="SSF109854">
    <property type="entry name" value="DinB/YfiT-like putative metalloenzymes"/>
    <property type="match status" value="1"/>
</dbReference>
<evidence type="ECO:0000313" key="6">
    <source>
        <dbReference type="EMBL" id="CAB4921077.1"/>
    </source>
</evidence>
<evidence type="ECO:0000259" key="1">
    <source>
        <dbReference type="Pfam" id="PF11716"/>
    </source>
</evidence>
<dbReference type="EMBL" id="CAEZYF010000012">
    <property type="protein sequence ID" value="CAB4729270.1"/>
    <property type="molecule type" value="Genomic_DNA"/>
</dbReference>
<dbReference type="EMBL" id="CAFBIY010000001">
    <property type="protein sequence ID" value="CAB4845850.1"/>
    <property type="molecule type" value="Genomic_DNA"/>
</dbReference>